<evidence type="ECO:0000256" key="1">
    <source>
        <dbReference type="SAM" id="MobiDB-lite"/>
    </source>
</evidence>
<proteinExistence type="predicted"/>
<evidence type="ECO:0000313" key="2">
    <source>
        <dbReference type="EMBL" id="CAB3387963.1"/>
    </source>
</evidence>
<dbReference type="AlphaFoldDB" id="A0A8S1E4V0"/>
<sequence>MTARSRTANTSKIDSEEKNEEIISADTDEEDFVPGRKKSRPIEISDEEQDSDIVGAHSGIEASLEKAVPLKSNVTKMISQSKSVMVNAKKQLTIPEVHFRKESYSKGGAKQMQLLLWLLKGQSMAIIQEDFFLKESSKDWLKQIFPLYEMVPEEKIEETLELMFKTYQIFAKEKLKDTKDYSLVVDVKERAAMDSYVELTVVIPADSENSLVFLPLSHLKVVHCSEDQLLTFNKKALSSFGLLDKTMVFLLFSGRKALYEDLNNSTDKTLDSSAKVQCLKDILSEILSDALNESSSINDLFERVSELIQYMQTSDKLLDAYISVVAHSSAISANVNCSQKGFQLKAISSLPGSVWFDAHVTSKT</sequence>
<protein>
    <submittedName>
        <fullName evidence="2">Uncharacterized protein</fullName>
    </submittedName>
</protein>
<name>A0A8S1E4V0_9INSE</name>
<organism evidence="2 3">
    <name type="scientific">Cloeon dipterum</name>
    <dbReference type="NCBI Taxonomy" id="197152"/>
    <lineage>
        <taxon>Eukaryota</taxon>
        <taxon>Metazoa</taxon>
        <taxon>Ecdysozoa</taxon>
        <taxon>Arthropoda</taxon>
        <taxon>Hexapoda</taxon>
        <taxon>Insecta</taxon>
        <taxon>Pterygota</taxon>
        <taxon>Palaeoptera</taxon>
        <taxon>Ephemeroptera</taxon>
        <taxon>Pisciforma</taxon>
        <taxon>Baetidae</taxon>
        <taxon>Cloeon</taxon>
    </lineage>
</organism>
<comment type="caution">
    <text evidence="2">The sequence shown here is derived from an EMBL/GenBank/DDBJ whole genome shotgun (WGS) entry which is preliminary data.</text>
</comment>
<gene>
    <name evidence="2" type="ORF">CLODIP_2_CD04608</name>
</gene>
<keyword evidence="3" id="KW-1185">Reference proteome</keyword>
<feature type="compositionally biased region" description="Polar residues" evidence="1">
    <location>
        <begin position="1"/>
        <end position="12"/>
    </location>
</feature>
<dbReference type="Proteomes" id="UP000494165">
    <property type="component" value="Unassembled WGS sequence"/>
</dbReference>
<dbReference type="EMBL" id="CADEPI010000656">
    <property type="protein sequence ID" value="CAB3387963.1"/>
    <property type="molecule type" value="Genomic_DNA"/>
</dbReference>
<feature type="region of interest" description="Disordered" evidence="1">
    <location>
        <begin position="1"/>
        <end position="48"/>
    </location>
</feature>
<accession>A0A8S1E4V0</accession>
<reference evidence="2 3" key="1">
    <citation type="submission" date="2020-04" db="EMBL/GenBank/DDBJ databases">
        <authorList>
            <person name="Alioto T."/>
            <person name="Alioto T."/>
            <person name="Gomez Garrido J."/>
        </authorList>
    </citation>
    <scope>NUCLEOTIDE SEQUENCE [LARGE SCALE GENOMIC DNA]</scope>
</reference>
<evidence type="ECO:0000313" key="3">
    <source>
        <dbReference type="Proteomes" id="UP000494165"/>
    </source>
</evidence>